<accession>A0A8K0NB69</accession>
<keyword evidence="4" id="KW-1185">Reference proteome</keyword>
<reference evidence="3" key="2">
    <citation type="submission" date="2019-07" db="EMBL/GenBank/DDBJ databases">
        <authorList>
            <person name="Yang Y."/>
            <person name="Bocs S."/>
            <person name="Baudouin L."/>
        </authorList>
    </citation>
    <scope>NUCLEOTIDE SEQUENCE</scope>
    <source>
        <tissue evidence="3">Spear leaf of Hainan Tall coconut</tissue>
    </source>
</reference>
<protein>
    <submittedName>
        <fullName evidence="3">Uncharacterized protein</fullName>
    </submittedName>
</protein>
<dbReference type="AlphaFoldDB" id="A0A8K0NB69"/>
<feature type="region of interest" description="Disordered" evidence="2">
    <location>
        <begin position="173"/>
        <end position="231"/>
    </location>
</feature>
<evidence type="ECO:0000313" key="4">
    <source>
        <dbReference type="Proteomes" id="UP000797356"/>
    </source>
</evidence>
<proteinExistence type="predicted"/>
<organism evidence="3 4">
    <name type="scientific">Cocos nucifera</name>
    <name type="common">Coconut palm</name>
    <dbReference type="NCBI Taxonomy" id="13894"/>
    <lineage>
        <taxon>Eukaryota</taxon>
        <taxon>Viridiplantae</taxon>
        <taxon>Streptophyta</taxon>
        <taxon>Embryophyta</taxon>
        <taxon>Tracheophyta</taxon>
        <taxon>Spermatophyta</taxon>
        <taxon>Magnoliopsida</taxon>
        <taxon>Liliopsida</taxon>
        <taxon>Arecaceae</taxon>
        <taxon>Arecoideae</taxon>
        <taxon>Cocoseae</taxon>
        <taxon>Attaleinae</taxon>
        <taxon>Cocos</taxon>
    </lineage>
</organism>
<name>A0A8K0NB69_COCNU</name>
<evidence type="ECO:0000313" key="3">
    <source>
        <dbReference type="EMBL" id="KAG1367036.1"/>
    </source>
</evidence>
<keyword evidence="1" id="KW-0175">Coiled coil</keyword>
<sequence length="231" mass="25674">MEDSLLPTKIDKVHNLSFQEQKKGAISTFHEANIFMTKKDAEATQAEASNYKAEAKHLKEVLKESERILEETKRESAKIKGALKETKSALEKAKFDLALEQKKRKATKSEATEVKEEEKKVAKAKHQAIEEFKPSKEFTMIKVQFAGEAFDANVKSHQKKVMSYHPKLNLDFLENEPDDLPTGPNLATTKPSAKAGELVEVPPTSGAEIGQPIKTEPSSSVVPEFKVGDNP</sequence>
<feature type="coiled-coil region" evidence="1">
    <location>
        <begin position="41"/>
        <end position="117"/>
    </location>
</feature>
<evidence type="ECO:0000256" key="1">
    <source>
        <dbReference type="SAM" id="Coils"/>
    </source>
</evidence>
<gene>
    <name evidence="3" type="ORF">COCNU_13G008260</name>
</gene>
<dbReference type="Proteomes" id="UP000797356">
    <property type="component" value="Chromosome 13"/>
</dbReference>
<dbReference type="EMBL" id="CM017884">
    <property type="protein sequence ID" value="KAG1367036.1"/>
    <property type="molecule type" value="Genomic_DNA"/>
</dbReference>
<comment type="caution">
    <text evidence="3">The sequence shown here is derived from an EMBL/GenBank/DDBJ whole genome shotgun (WGS) entry which is preliminary data.</text>
</comment>
<evidence type="ECO:0000256" key="2">
    <source>
        <dbReference type="SAM" id="MobiDB-lite"/>
    </source>
</evidence>
<reference evidence="3" key="1">
    <citation type="journal article" date="2017" name="Gigascience">
        <title>The genome draft of coconut (Cocos nucifera).</title>
        <authorList>
            <person name="Xiao Y."/>
            <person name="Xu P."/>
            <person name="Fan H."/>
            <person name="Baudouin L."/>
            <person name="Xia W."/>
            <person name="Bocs S."/>
            <person name="Xu J."/>
            <person name="Li Q."/>
            <person name="Guo A."/>
            <person name="Zhou L."/>
            <person name="Li J."/>
            <person name="Wu Y."/>
            <person name="Ma Z."/>
            <person name="Armero A."/>
            <person name="Issali A.E."/>
            <person name="Liu N."/>
            <person name="Peng M."/>
            <person name="Yang Y."/>
        </authorList>
    </citation>
    <scope>NUCLEOTIDE SEQUENCE</scope>
    <source>
        <tissue evidence="3">Spear leaf of Hainan Tall coconut</tissue>
    </source>
</reference>